<gene>
    <name evidence="2" type="ORF">FGL98_21960</name>
</gene>
<accession>A0A563DSI0</accession>
<proteinExistence type="predicted"/>
<reference evidence="2 3" key="2">
    <citation type="submission" date="2019-08" db="EMBL/GenBank/DDBJ databases">
        <title>Jejuicoccus antrihumi gen. nov., sp. nov., a new member of the family Dermacoccaceae isolated from a cave.</title>
        <authorList>
            <person name="Schumann P."/>
            <person name="Kim I.S."/>
        </authorList>
    </citation>
    <scope>NUCLEOTIDE SEQUENCE [LARGE SCALE GENOMIC DNA]</scope>
    <source>
        <strain evidence="2 3">C5-26</strain>
    </source>
</reference>
<keyword evidence="1" id="KW-1133">Transmembrane helix</keyword>
<feature type="transmembrane region" description="Helical" evidence="1">
    <location>
        <begin position="204"/>
        <end position="223"/>
    </location>
</feature>
<protein>
    <recommendedName>
        <fullName evidence="4">Membrane-anchored protein</fullName>
    </recommendedName>
</protein>
<dbReference type="InterPro" id="IPR007136">
    <property type="entry name" value="DUF347"/>
</dbReference>
<dbReference type="Proteomes" id="UP000320244">
    <property type="component" value="Unassembled WGS sequence"/>
</dbReference>
<name>A0A563DSI0_9MICO</name>
<feature type="transmembrane region" description="Helical" evidence="1">
    <location>
        <begin position="177"/>
        <end position="198"/>
    </location>
</feature>
<evidence type="ECO:0000256" key="1">
    <source>
        <dbReference type="SAM" id="Phobius"/>
    </source>
</evidence>
<evidence type="ECO:0000313" key="2">
    <source>
        <dbReference type="EMBL" id="TWP33200.1"/>
    </source>
</evidence>
<keyword evidence="3" id="KW-1185">Reference proteome</keyword>
<feature type="transmembrane region" description="Helical" evidence="1">
    <location>
        <begin position="230"/>
        <end position="251"/>
    </location>
</feature>
<comment type="caution">
    <text evidence="2">The sequence shown here is derived from an EMBL/GenBank/DDBJ whole genome shotgun (WGS) entry which is preliminary data.</text>
</comment>
<reference evidence="2 3" key="1">
    <citation type="submission" date="2019-05" db="EMBL/GenBank/DDBJ databases">
        <authorList>
            <person name="Lee S.D."/>
        </authorList>
    </citation>
    <scope>NUCLEOTIDE SEQUENCE [LARGE SCALE GENOMIC DNA]</scope>
    <source>
        <strain evidence="2 3">C5-26</strain>
    </source>
</reference>
<evidence type="ECO:0000313" key="3">
    <source>
        <dbReference type="Proteomes" id="UP000320244"/>
    </source>
</evidence>
<sequence>MADTRHRVVCQARSTGRWCLLVISADRRRSSLDPSDGQVPLVGRFFPLPLAAKVPEILVVFWVVKILTTAGGEATSDYLKIWGNLKGGGIELALFAIGLVLQFGTRRYRAFAYWFFAYAIAIIGTGVSDFLHLDVHIPYAGTTLLWAVVLAIIFLLWYRSEGTLSIHSITTQRREAFYWATVGATFALGTALGDYTAMSLNLGYLTSGILFTVAIALPALAWWKFGLNPIAAFWAAYVVTRPLGASFADYISKPRALTGLNFGDGYTSIAFAVAVLLLVAYLAVARSDIQRPSKASGTTEEQREVEARPGS</sequence>
<dbReference type="Pfam" id="PF03988">
    <property type="entry name" value="DUF347"/>
    <property type="match status" value="3"/>
</dbReference>
<organism evidence="2 3">
    <name type="scientific">Leekyejoonella antrihumi</name>
    <dbReference type="NCBI Taxonomy" id="1660198"/>
    <lineage>
        <taxon>Bacteria</taxon>
        <taxon>Bacillati</taxon>
        <taxon>Actinomycetota</taxon>
        <taxon>Actinomycetes</taxon>
        <taxon>Micrococcales</taxon>
        <taxon>Dermacoccaceae</taxon>
        <taxon>Leekyejoonella</taxon>
    </lineage>
</organism>
<dbReference type="AlphaFoldDB" id="A0A563DSI0"/>
<evidence type="ECO:0008006" key="4">
    <source>
        <dbReference type="Google" id="ProtNLM"/>
    </source>
</evidence>
<dbReference type="EMBL" id="VCQV01000046">
    <property type="protein sequence ID" value="TWP33200.1"/>
    <property type="molecule type" value="Genomic_DNA"/>
</dbReference>
<keyword evidence="1" id="KW-0472">Membrane</keyword>
<feature type="transmembrane region" description="Helical" evidence="1">
    <location>
        <begin position="111"/>
        <end position="131"/>
    </location>
</feature>
<dbReference type="OrthoDB" id="9794709at2"/>
<keyword evidence="1" id="KW-0812">Transmembrane</keyword>
<feature type="transmembrane region" description="Helical" evidence="1">
    <location>
        <begin position="137"/>
        <end position="157"/>
    </location>
</feature>
<feature type="transmembrane region" description="Helical" evidence="1">
    <location>
        <begin position="266"/>
        <end position="284"/>
    </location>
</feature>